<accession>A0A9X0QJL2</accession>
<proteinExistence type="predicted"/>
<evidence type="ECO:0000313" key="2">
    <source>
        <dbReference type="Proteomes" id="UP000535182"/>
    </source>
</evidence>
<reference evidence="1 2" key="1">
    <citation type="submission" date="2020-08" db="EMBL/GenBank/DDBJ databases">
        <title>Genomic Encyclopedia of Type Strains, Phase IV (KMG-V): Genome sequencing to study the core and pangenomes of soil and plant-associated prokaryotes.</title>
        <authorList>
            <person name="Whitman W."/>
        </authorList>
    </citation>
    <scope>NUCLEOTIDE SEQUENCE [LARGE SCALE GENOMIC DNA]</scope>
    <source>
        <strain evidence="1 2">X5P2</strain>
    </source>
</reference>
<organism evidence="1 2">
    <name type="scientific">Tunturiibacter gelidiferens</name>
    <dbReference type="NCBI Taxonomy" id="3069689"/>
    <lineage>
        <taxon>Bacteria</taxon>
        <taxon>Pseudomonadati</taxon>
        <taxon>Acidobacteriota</taxon>
        <taxon>Terriglobia</taxon>
        <taxon>Terriglobales</taxon>
        <taxon>Acidobacteriaceae</taxon>
        <taxon>Tunturiibacter</taxon>
    </lineage>
</organism>
<sequence length="100" mass="11118">MKTGLALYTGSRACPNLNAVRTAIQTTRQSAREFVQLDLTADLPDNFVEMFNRAVLYLVWHQFYAIATRGIRLPYIPLSDVCEISGVATLTDKDSGSGYK</sequence>
<keyword evidence="2" id="KW-1185">Reference proteome</keyword>
<dbReference type="Proteomes" id="UP000535182">
    <property type="component" value="Unassembled WGS sequence"/>
</dbReference>
<comment type="caution">
    <text evidence="1">The sequence shown here is derived from an EMBL/GenBank/DDBJ whole genome shotgun (WGS) entry which is preliminary data.</text>
</comment>
<gene>
    <name evidence="1" type="ORF">HDF14_005330</name>
</gene>
<dbReference type="AlphaFoldDB" id="A0A9X0QJL2"/>
<dbReference type="EMBL" id="JACHEB010000017">
    <property type="protein sequence ID" value="MBB5331681.1"/>
    <property type="molecule type" value="Genomic_DNA"/>
</dbReference>
<dbReference type="RefSeq" id="WP_183981496.1">
    <property type="nucleotide sequence ID" value="NZ_JACHEB010000017.1"/>
</dbReference>
<evidence type="ECO:0000313" key="1">
    <source>
        <dbReference type="EMBL" id="MBB5331681.1"/>
    </source>
</evidence>
<protein>
    <submittedName>
        <fullName evidence="1">Uncharacterized protein</fullName>
    </submittedName>
</protein>
<name>A0A9X0QJL2_9BACT</name>